<reference evidence="2 3" key="3">
    <citation type="submission" date="2019-11" db="EMBL/GenBank/DDBJ databases">
        <title>A de novo genome assembly of a pear dwarfing rootstock.</title>
        <authorList>
            <person name="Wang F."/>
            <person name="Wang J."/>
            <person name="Li S."/>
            <person name="Zhang Y."/>
            <person name="Fang M."/>
            <person name="Ma L."/>
            <person name="Zhao Y."/>
            <person name="Jiang S."/>
        </authorList>
    </citation>
    <scope>NUCLEOTIDE SEQUENCE [LARGE SCALE GENOMIC DNA]</scope>
    <source>
        <strain evidence="2">S2</strain>
        <tissue evidence="2">Leaf</tissue>
    </source>
</reference>
<feature type="compositionally biased region" description="Low complexity" evidence="1">
    <location>
        <begin position="47"/>
        <end position="62"/>
    </location>
</feature>
<dbReference type="Proteomes" id="UP000327157">
    <property type="component" value="Chromosome 4"/>
</dbReference>
<reference evidence="3" key="2">
    <citation type="submission" date="2019-10" db="EMBL/GenBank/DDBJ databases">
        <title>A de novo genome assembly of a pear dwarfing rootstock.</title>
        <authorList>
            <person name="Wang F."/>
            <person name="Wang J."/>
            <person name="Li S."/>
            <person name="Zhang Y."/>
            <person name="Fang M."/>
            <person name="Ma L."/>
            <person name="Zhao Y."/>
            <person name="Jiang S."/>
        </authorList>
    </citation>
    <scope>NUCLEOTIDE SEQUENCE [LARGE SCALE GENOMIC DNA]</scope>
</reference>
<evidence type="ECO:0000313" key="2">
    <source>
        <dbReference type="EMBL" id="KAB2622774.1"/>
    </source>
</evidence>
<comment type="caution">
    <text evidence="2">The sequence shown here is derived from an EMBL/GenBank/DDBJ whole genome shotgun (WGS) entry which is preliminary data.</text>
</comment>
<evidence type="ECO:0000256" key="1">
    <source>
        <dbReference type="SAM" id="MobiDB-lite"/>
    </source>
</evidence>
<sequence>MIFSTQAYSAGSGKGSCKSLPRVLRKKDLPCPPLVFGTTGISVPEPASKQTKTSATATSTSASTTAPVILPAPLTETTPTVTVEGAKGAPSILPTSSLLDLVKKFGQIKTKLQSPPTSAESSLFQNARQIFKD</sequence>
<organism evidence="2 3">
    <name type="scientific">Pyrus ussuriensis x Pyrus communis</name>
    <dbReference type="NCBI Taxonomy" id="2448454"/>
    <lineage>
        <taxon>Eukaryota</taxon>
        <taxon>Viridiplantae</taxon>
        <taxon>Streptophyta</taxon>
        <taxon>Embryophyta</taxon>
        <taxon>Tracheophyta</taxon>
        <taxon>Spermatophyta</taxon>
        <taxon>Magnoliopsida</taxon>
        <taxon>eudicotyledons</taxon>
        <taxon>Gunneridae</taxon>
        <taxon>Pentapetalae</taxon>
        <taxon>rosids</taxon>
        <taxon>fabids</taxon>
        <taxon>Rosales</taxon>
        <taxon>Rosaceae</taxon>
        <taxon>Amygdaloideae</taxon>
        <taxon>Maleae</taxon>
        <taxon>Pyrus</taxon>
    </lineage>
</organism>
<feature type="region of interest" description="Disordered" evidence="1">
    <location>
        <begin position="39"/>
        <end position="62"/>
    </location>
</feature>
<keyword evidence="3" id="KW-1185">Reference proteome</keyword>
<accession>A0A5N5HHT0</accession>
<evidence type="ECO:0000313" key="3">
    <source>
        <dbReference type="Proteomes" id="UP000327157"/>
    </source>
</evidence>
<proteinExistence type="predicted"/>
<dbReference type="AlphaFoldDB" id="A0A5N5HHT0"/>
<reference evidence="2 3" key="1">
    <citation type="submission" date="2019-09" db="EMBL/GenBank/DDBJ databases">
        <authorList>
            <person name="Ou C."/>
        </authorList>
    </citation>
    <scope>NUCLEOTIDE SEQUENCE [LARGE SCALE GENOMIC DNA]</scope>
    <source>
        <strain evidence="2">S2</strain>
        <tissue evidence="2">Leaf</tissue>
    </source>
</reference>
<protein>
    <submittedName>
        <fullName evidence="2">Uncharacterized protein</fullName>
    </submittedName>
</protein>
<gene>
    <name evidence="2" type="ORF">D8674_024956</name>
</gene>
<name>A0A5N5HHT0_9ROSA</name>
<dbReference type="EMBL" id="SMOL01000231">
    <property type="protein sequence ID" value="KAB2622774.1"/>
    <property type="molecule type" value="Genomic_DNA"/>
</dbReference>